<feature type="transmembrane region" description="Helical" evidence="8">
    <location>
        <begin position="307"/>
        <end position="326"/>
    </location>
</feature>
<comment type="subcellular location">
    <subcellularLocation>
        <location evidence="1">Membrane</location>
        <topology evidence="1">Multi-pass membrane protein</topology>
    </subcellularLocation>
</comment>
<feature type="transmembrane region" description="Helical" evidence="8">
    <location>
        <begin position="170"/>
        <end position="192"/>
    </location>
</feature>
<feature type="transmembrane region" description="Helical" evidence="8">
    <location>
        <begin position="257"/>
        <end position="273"/>
    </location>
</feature>
<evidence type="ECO:0000256" key="5">
    <source>
        <dbReference type="ARBA" id="ARBA00022989"/>
    </source>
</evidence>
<organism evidence="10 11">
    <name type="scientific">Agromyces mariniharenae</name>
    <dbReference type="NCBI Taxonomy" id="2604423"/>
    <lineage>
        <taxon>Bacteria</taxon>
        <taxon>Bacillati</taxon>
        <taxon>Actinomycetota</taxon>
        <taxon>Actinomycetes</taxon>
        <taxon>Micrococcales</taxon>
        <taxon>Microbacteriaceae</taxon>
        <taxon>Agromyces</taxon>
    </lineage>
</organism>
<feature type="transmembrane region" description="Helical" evidence="8">
    <location>
        <begin position="204"/>
        <end position="222"/>
    </location>
</feature>
<dbReference type="GO" id="GO:0008270">
    <property type="term" value="F:zinc ion binding"/>
    <property type="evidence" value="ECO:0007669"/>
    <property type="project" value="InterPro"/>
</dbReference>
<dbReference type="SUPFAM" id="SSF144091">
    <property type="entry name" value="Rhomboid-like"/>
    <property type="match status" value="1"/>
</dbReference>
<evidence type="ECO:0000256" key="8">
    <source>
        <dbReference type="SAM" id="Phobius"/>
    </source>
</evidence>
<dbReference type="GO" id="GO:0006508">
    <property type="term" value="P:proteolysis"/>
    <property type="evidence" value="ECO:0007669"/>
    <property type="project" value="UniProtKB-KW"/>
</dbReference>
<dbReference type="InterPro" id="IPR000315">
    <property type="entry name" value="Znf_B-box"/>
</dbReference>
<feature type="compositionally biased region" description="Basic and acidic residues" evidence="7">
    <location>
        <begin position="46"/>
        <end position="56"/>
    </location>
</feature>
<evidence type="ECO:0000256" key="1">
    <source>
        <dbReference type="ARBA" id="ARBA00004141"/>
    </source>
</evidence>
<evidence type="ECO:0000313" key="11">
    <source>
        <dbReference type="Proteomes" id="UP000325243"/>
    </source>
</evidence>
<dbReference type="InterPro" id="IPR022764">
    <property type="entry name" value="Peptidase_S54_rhomboid_dom"/>
</dbReference>
<evidence type="ECO:0000259" key="9">
    <source>
        <dbReference type="PROSITE" id="PS50119"/>
    </source>
</evidence>
<feature type="compositionally biased region" description="Low complexity" evidence="7">
    <location>
        <begin position="1"/>
        <end position="30"/>
    </location>
</feature>
<dbReference type="InterPro" id="IPR050925">
    <property type="entry name" value="Rhomboid_protease_S54"/>
</dbReference>
<name>A0A5S4V3B9_9MICO</name>
<comment type="similarity">
    <text evidence="2">Belongs to the peptidase S54 family.</text>
</comment>
<dbReference type="AlphaFoldDB" id="A0A5S4V3B9"/>
<gene>
    <name evidence="10" type="ORF">FYC51_07735</name>
</gene>
<dbReference type="PROSITE" id="PS50119">
    <property type="entry name" value="ZF_BBOX"/>
    <property type="match status" value="1"/>
</dbReference>
<dbReference type="PANTHER" id="PTHR43731:SF14">
    <property type="entry name" value="PRESENILIN-ASSOCIATED RHOMBOID-LIKE PROTEIN, MITOCHONDRIAL"/>
    <property type="match status" value="1"/>
</dbReference>
<evidence type="ECO:0000256" key="2">
    <source>
        <dbReference type="ARBA" id="ARBA00009045"/>
    </source>
</evidence>
<evidence type="ECO:0000256" key="6">
    <source>
        <dbReference type="ARBA" id="ARBA00023136"/>
    </source>
</evidence>
<dbReference type="EMBL" id="VSSB01000001">
    <property type="protein sequence ID" value="TYL53544.1"/>
    <property type="molecule type" value="Genomic_DNA"/>
</dbReference>
<evidence type="ECO:0000256" key="7">
    <source>
        <dbReference type="SAM" id="MobiDB-lite"/>
    </source>
</evidence>
<evidence type="ECO:0000256" key="3">
    <source>
        <dbReference type="ARBA" id="ARBA00022692"/>
    </source>
</evidence>
<comment type="caution">
    <text evidence="10">The sequence shown here is derived from an EMBL/GenBank/DDBJ whole genome shotgun (WGS) entry which is preliminary data.</text>
</comment>
<sequence>MPRVRPWSRSSPPCRPTVATSPSRTSSSRASRSKRPDPQVSTEPAGEDRDAERPDVCYRHPDRPSYILCQRCGRTICPECQTQAPVGVICPECMREQRASAPRTKSAVLKRARSAAGRGAPVVTYTLIGITLAVFVLQLIPGLAVTDRLLYAGVYSIPGNFEPWRMLTSVFVHSTGLIFHVLLNMYTLWIFGQLLEGLLGRWRFLTLYLVSGLAGSVGVLWLGDPRTGVVGASGAIFGLMGAFLVIQRRLGGDATQLFVLLGINLVIGFVPGFNIAWQAHLGGLVGGAIVGLILVETRKRSQQALQVGLLVAFVVVLLVLSLRYFYFPIT</sequence>
<dbReference type="Gene3D" id="1.20.1540.10">
    <property type="entry name" value="Rhomboid-like"/>
    <property type="match status" value="1"/>
</dbReference>
<protein>
    <submittedName>
        <fullName evidence="10">Rhomboid family intramembrane serine protease</fullName>
    </submittedName>
</protein>
<feature type="region of interest" description="Disordered" evidence="7">
    <location>
        <begin position="1"/>
        <end position="56"/>
    </location>
</feature>
<reference evidence="10 11" key="1">
    <citation type="submission" date="2019-08" db="EMBL/GenBank/DDBJ databases">
        <authorList>
            <person name="Hu J."/>
        </authorList>
    </citation>
    <scope>NUCLEOTIDE SEQUENCE [LARGE SCALE GENOMIC DNA]</scope>
    <source>
        <strain evidence="10 11">NEAU-184</strain>
    </source>
</reference>
<keyword evidence="6 8" id="KW-0472">Membrane</keyword>
<proteinExistence type="inferred from homology"/>
<feature type="transmembrane region" description="Helical" evidence="8">
    <location>
        <begin position="228"/>
        <end position="245"/>
    </location>
</feature>
<dbReference type="GO" id="GO:0004252">
    <property type="term" value="F:serine-type endopeptidase activity"/>
    <property type="evidence" value="ECO:0007669"/>
    <property type="project" value="InterPro"/>
</dbReference>
<feature type="transmembrane region" description="Helical" evidence="8">
    <location>
        <begin position="119"/>
        <end position="140"/>
    </location>
</feature>
<evidence type="ECO:0000256" key="4">
    <source>
        <dbReference type="ARBA" id="ARBA00022801"/>
    </source>
</evidence>
<keyword evidence="10" id="KW-0645">Protease</keyword>
<dbReference type="PANTHER" id="PTHR43731">
    <property type="entry name" value="RHOMBOID PROTEASE"/>
    <property type="match status" value="1"/>
</dbReference>
<keyword evidence="3 8" id="KW-0812">Transmembrane</keyword>
<dbReference type="Pfam" id="PF01694">
    <property type="entry name" value="Rhomboid"/>
    <property type="match status" value="1"/>
</dbReference>
<dbReference type="GO" id="GO:0016020">
    <property type="term" value="C:membrane"/>
    <property type="evidence" value="ECO:0007669"/>
    <property type="project" value="UniProtKB-SubCell"/>
</dbReference>
<feature type="domain" description="B box-type" evidence="9">
    <location>
        <begin position="52"/>
        <end position="80"/>
    </location>
</feature>
<keyword evidence="11" id="KW-1185">Reference proteome</keyword>
<dbReference type="Proteomes" id="UP000325243">
    <property type="component" value="Unassembled WGS sequence"/>
</dbReference>
<accession>A0A5S4V3B9</accession>
<feature type="transmembrane region" description="Helical" evidence="8">
    <location>
        <begin position="279"/>
        <end position="295"/>
    </location>
</feature>
<keyword evidence="4" id="KW-0378">Hydrolase</keyword>
<keyword evidence="5 8" id="KW-1133">Transmembrane helix</keyword>
<dbReference type="InterPro" id="IPR035952">
    <property type="entry name" value="Rhomboid-like_sf"/>
</dbReference>
<evidence type="ECO:0000313" key="10">
    <source>
        <dbReference type="EMBL" id="TYL53544.1"/>
    </source>
</evidence>